<feature type="non-terminal residue" evidence="1">
    <location>
        <position position="1"/>
    </location>
</feature>
<organism evidence="1 2">
    <name type="scientific">Beta vulgaris subsp. vulgaris</name>
    <name type="common">Beet</name>
    <dbReference type="NCBI Taxonomy" id="3555"/>
    <lineage>
        <taxon>Eukaryota</taxon>
        <taxon>Viridiplantae</taxon>
        <taxon>Streptophyta</taxon>
        <taxon>Embryophyta</taxon>
        <taxon>Tracheophyta</taxon>
        <taxon>Spermatophyta</taxon>
        <taxon>Magnoliopsida</taxon>
        <taxon>eudicotyledons</taxon>
        <taxon>Gunneridae</taxon>
        <taxon>Pentapetalae</taxon>
        <taxon>Caryophyllales</taxon>
        <taxon>Chenopodiaceae</taxon>
        <taxon>Betoideae</taxon>
        <taxon>Beta</taxon>
    </lineage>
</organism>
<sequence length="11" mass="1321">PYELLEPPNSY</sequence>
<accession>A0A0J8AZX3</accession>
<keyword evidence="2" id="KW-1185">Reference proteome</keyword>
<name>A0A0J8AZX3_BETVV</name>
<reference evidence="1 2" key="1">
    <citation type="journal article" date="2014" name="Nature">
        <title>The genome of the recently domesticated crop plant sugar beet (Beta vulgaris).</title>
        <authorList>
            <person name="Dohm J.C."/>
            <person name="Minoche A.E."/>
            <person name="Holtgrawe D."/>
            <person name="Capella-Gutierrez S."/>
            <person name="Zakrzewski F."/>
            <person name="Tafer H."/>
            <person name="Rupp O."/>
            <person name="Sorensen T.R."/>
            <person name="Stracke R."/>
            <person name="Reinhardt R."/>
            <person name="Goesmann A."/>
            <person name="Kraft T."/>
            <person name="Schulz B."/>
            <person name="Stadler P.F."/>
            <person name="Schmidt T."/>
            <person name="Gabaldon T."/>
            <person name="Lehrach H."/>
            <person name="Weisshaar B."/>
            <person name="Himmelbauer H."/>
        </authorList>
    </citation>
    <scope>NUCLEOTIDE SEQUENCE [LARGE SCALE GENOMIC DNA]</scope>
    <source>
        <tissue evidence="1">Taproot</tissue>
    </source>
</reference>
<evidence type="ECO:0000313" key="2">
    <source>
        <dbReference type="Proteomes" id="UP000035740"/>
    </source>
</evidence>
<evidence type="ECO:0000313" key="1">
    <source>
        <dbReference type="EMBL" id="KMS94276.1"/>
    </source>
</evidence>
<dbReference type="EMBL" id="KQ094691">
    <property type="protein sequence ID" value="KMS94276.1"/>
    <property type="molecule type" value="Genomic_DNA"/>
</dbReference>
<dbReference type="Proteomes" id="UP000035740">
    <property type="component" value="Unassembled WGS sequence"/>
</dbReference>
<protein>
    <submittedName>
        <fullName evidence="1">Uncharacterized protein</fullName>
    </submittedName>
</protein>
<proteinExistence type="predicted"/>
<gene>
    <name evidence="1" type="ORF">BVRB_023040</name>
</gene>